<accession>A0ABD3PY85</accession>
<dbReference type="Gene3D" id="1.20.120.350">
    <property type="entry name" value="Voltage-gated potassium channels. Chain C"/>
    <property type="match status" value="1"/>
</dbReference>
<protein>
    <recommendedName>
        <fullName evidence="12">Voltage-gated hydrogen channel 1</fullName>
    </recommendedName>
</protein>
<keyword evidence="8" id="KW-0472">Membrane</keyword>
<comment type="subcellular location">
    <subcellularLocation>
        <location evidence="1">Cell membrane</location>
        <topology evidence="1">Multi-pass membrane protein</topology>
    </subcellularLocation>
</comment>
<sequence>MSDSSEKHQVPQCEELSTREDAYDNLSVINEGTRITAASTYYVDRLKKVHDIIEYYIELPSVQIFVLMLIYFDILLGATQKAVDNNVNPSIASNSFDFETLRMIILYVHAIELLMQMAVFRNRYFSHWGYSLDTLLITTRLLNRHTKWVFGLENSHLTGFLRVWRFLRLIQTYLAIETKHHIHTKRELSCQLRAVDEFKKKTACLESDLERERLLRKQNEDVAKKCRDEMETLREALRIASFDVVAAMRGDHRLGGIEDMTVEGEDTIKPMEYKSIGPEKK</sequence>
<evidence type="ECO:0000256" key="3">
    <source>
        <dbReference type="ARBA" id="ARBA00022475"/>
    </source>
</evidence>
<dbReference type="Proteomes" id="UP001516023">
    <property type="component" value="Unassembled WGS sequence"/>
</dbReference>
<name>A0ABD3PY85_9STRA</name>
<gene>
    <name evidence="10" type="ORF">HJC23_009635</name>
</gene>
<keyword evidence="2" id="KW-0813">Transport</keyword>
<organism evidence="10 11">
    <name type="scientific">Cyclotella cryptica</name>
    <dbReference type="NCBI Taxonomy" id="29204"/>
    <lineage>
        <taxon>Eukaryota</taxon>
        <taxon>Sar</taxon>
        <taxon>Stramenopiles</taxon>
        <taxon>Ochrophyta</taxon>
        <taxon>Bacillariophyta</taxon>
        <taxon>Coscinodiscophyceae</taxon>
        <taxon>Thalassiosirophycidae</taxon>
        <taxon>Stephanodiscales</taxon>
        <taxon>Stephanodiscaceae</taxon>
        <taxon>Cyclotella</taxon>
    </lineage>
</organism>
<evidence type="ECO:0000256" key="1">
    <source>
        <dbReference type="ARBA" id="ARBA00004651"/>
    </source>
</evidence>
<dbReference type="PANTHER" id="PTHR46480">
    <property type="entry name" value="F20B24.22"/>
    <property type="match status" value="1"/>
</dbReference>
<evidence type="ECO:0008006" key="12">
    <source>
        <dbReference type="Google" id="ProtNLM"/>
    </source>
</evidence>
<evidence type="ECO:0000256" key="6">
    <source>
        <dbReference type="ARBA" id="ARBA00022989"/>
    </source>
</evidence>
<evidence type="ECO:0000313" key="10">
    <source>
        <dbReference type="EMBL" id="KAL3792171.1"/>
    </source>
</evidence>
<dbReference type="InterPro" id="IPR031846">
    <property type="entry name" value="Hvcn1"/>
</dbReference>
<evidence type="ECO:0000256" key="7">
    <source>
        <dbReference type="ARBA" id="ARBA00023065"/>
    </source>
</evidence>
<dbReference type="GO" id="GO:0005886">
    <property type="term" value="C:plasma membrane"/>
    <property type="evidence" value="ECO:0007669"/>
    <property type="project" value="UniProtKB-SubCell"/>
</dbReference>
<proteinExistence type="predicted"/>
<evidence type="ECO:0000256" key="4">
    <source>
        <dbReference type="ARBA" id="ARBA00022692"/>
    </source>
</evidence>
<evidence type="ECO:0000256" key="2">
    <source>
        <dbReference type="ARBA" id="ARBA00022448"/>
    </source>
</evidence>
<dbReference type="PANTHER" id="PTHR46480:SF1">
    <property type="entry name" value="VOLTAGE-GATED HYDROGEN CHANNEL 1"/>
    <property type="match status" value="1"/>
</dbReference>
<reference evidence="10 11" key="1">
    <citation type="journal article" date="2020" name="G3 (Bethesda)">
        <title>Improved Reference Genome for Cyclotella cryptica CCMP332, a Model for Cell Wall Morphogenesis, Salinity Adaptation, and Lipid Production in Diatoms (Bacillariophyta).</title>
        <authorList>
            <person name="Roberts W.R."/>
            <person name="Downey K.M."/>
            <person name="Ruck E.C."/>
            <person name="Traller J.C."/>
            <person name="Alverson A.J."/>
        </authorList>
    </citation>
    <scope>NUCLEOTIDE SEQUENCE [LARGE SCALE GENOMIC DNA]</scope>
    <source>
        <strain evidence="10 11">CCMP332</strain>
    </source>
</reference>
<evidence type="ECO:0000313" key="11">
    <source>
        <dbReference type="Proteomes" id="UP001516023"/>
    </source>
</evidence>
<keyword evidence="6" id="KW-1133">Transmembrane helix</keyword>
<dbReference type="EMBL" id="JABMIG020000104">
    <property type="protein sequence ID" value="KAL3792171.1"/>
    <property type="molecule type" value="Genomic_DNA"/>
</dbReference>
<dbReference type="GO" id="GO:0034702">
    <property type="term" value="C:monoatomic ion channel complex"/>
    <property type="evidence" value="ECO:0007669"/>
    <property type="project" value="UniProtKB-KW"/>
</dbReference>
<dbReference type="AlphaFoldDB" id="A0ABD3PY85"/>
<evidence type="ECO:0000256" key="9">
    <source>
        <dbReference type="ARBA" id="ARBA00023303"/>
    </source>
</evidence>
<keyword evidence="11" id="KW-1185">Reference proteome</keyword>
<keyword evidence="5" id="KW-0851">Voltage-gated channel</keyword>
<comment type="caution">
    <text evidence="10">The sequence shown here is derived from an EMBL/GenBank/DDBJ whole genome shotgun (WGS) entry which is preliminary data.</text>
</comment>
<keyword evidence="7" id="KW-0406">Ion transport</keyword>
<evidence type="ECO:0000256" key="5">
    <source>
        <dbReference type="ARBA" id="ARBA00022882"/>
    </source>
</evidence>
<keyword evidence="4" id="KW-0812">Transmembrane</keyword>
<dbReference type="GO" id="GO:0034220">
    <property type="term" value="P:monoatomic ion transmembrane transport"/>
    <property type="evidence" value="ECO:0007669"/>
    <property type="project" value="UniProtKB-KW"/>
</dbReference>
<keyword evidence="3" id="KW-1003">Cell membrane</keyword>
<keyword evidence="9" id="KW-0407">Ion channel</keyword>
<dbReference type="InterPro" id="IPR027359">
    <property type="entry name" value="Volt_channel_dom_sf"/>
</dbReference>
<evidence type="ECO:0000256" key="8">
    <source>
        <dbReference type="ARBA" id="ARBA00023136"/>
    </source>
</evidence>